<comment type="caution">
    <text evidence="1">The sequence shown here is derived from an EMBL/GenBank/DDBJ whole genome shotgun (WGS) entry which is preliminary data.</text>
</comment>
<dbReference type="EMBL" id="MVBN01000011">
    <property type="protein sequence ID" value="OOK65412.1"/>
    <property type="molecule type" value="Genomic_DNA"/>
</dbReference>
<protein>
    <submittedName>
        <fullName evidence="1">Uncharacterized protein</fullName>
    </submittedName>
</protein>
<name>A0A1V3WEX9_MYCKA</name>
<reference evidence="1 2" key="1">
    <citation type="submission" date="2017-02" db="EMBL/GenBank/DDBJ databases">
        <title>Complete genome sequences of Mycobacterium kansasii strains isolated from rhesus macaques.</title>
        <authorList>
            <person name="Panda A."/>
            <person name="Nagaraj S."/>
            <person name="Zhao X."/>
            <person name="Tettelin H."/>
            <person name="Detolla L.J."/>
        </authorList>
    </citation>
    <scope>NUCLEOTIDE SEQUENCE [LARGE SCALE GENOMIC DNA]</scope>
    <source>
        <strain evidence="1 2">11-3469</strain>
    </source>
</reference>
<evidence type="ECO:0000313" key="1">
    <source>
        <dbReference type="EMBL" id="OOK65412.1"/>
    </source>
</evidence>
<sequence length="48" mass="5333">MLALVRTLPVPVPWDRNAFIEGVARLRAGRSGWSPRWTSLRSAHAGYG</sequence>
<evidence type="ECO:0000313" key="2">
    <source>
        <dbReference type="Proteomes" id="UP000188532"/>
    </source>
</evidence>
<proteinExistence type="predicted"/>
<dbReference type="Proteomes" id="UP000188532">
    <property type="component" value="Unassembled WGS sequence"/>
</dbReference>
<gene>
    <name evidence="1" type="ORF">BZL29_7727</name>
</gene>
<accession>A0A1V3WEX9</accession>
<organism evidence="1 2">
    <name type="scientific">Mycobacterium kansasii</name>
    <dbReference type="NCBI Taxonomy" id="1768"/>
    <lineage>
        <taxon>Bacteria</taxon>
        <taxon>Bacillati</taxon>
        <taxon>Actinomycetota</taxon>
        <taxon>Actinomycetes</taxon>
        <taxon>Mycobacteriales</taxon>
        <taxon>Mycobacteriaceae</taxon>
        <taxon>Mycobacterium</taxon>
    </lineage>
</organism>
<dbReference type="AlphaFoldDB" id="A0A1V3WEX9"/>